<feature type="region of interest" description="Disordered" evidence="1">
    <location>
        <begin position="969"/>
        <end position="1064"/>
    </location>
</feature>
<dbReference type="STRING" id="7868.ENSCMIP00000016224"/>
<feature type="region of interest" description="Disordered" evidence="1">
    <location>
        <begin position="1415"/>
        <end position="1444"/>
    </location>
</feature>
<dbReference type="OMA" id="CIPERAN"/>
<reference evidence="4" key="3">
    <citation type="journal article" date="2014" name="Nature">
        <title>Elephant shark genome provides unique insights into gnathostome evolution.</title>
        <authorList>
            <consortium name="International Elephant Shark Genome Sequencing Consortium"/>
            <person name="Venkatesh B."/>
            <person name="Lee A.P."/>
            <person name="Ravi V."/>
            <person name="Maurya A.K."/>
            <person name="Lian M.M."/>
            <person name="Swann J.B."/>
            <person name="Ohta Y."/>
            <person name="Flajnik M.F."/>
            <person name="Sutoh Y."/>
            <person name="Kasahara M."/>
            <person name="Hoon S."/>
            <person name="Gangu V."/>
            <person name="Roy S.W."/>
            <person name="Irimia M."/>
            <person name="Korzh V."/>
            <person name="Kondrychyn I."/>
            <person name="Lim Z.W."/>
            <person name="Tay B.H."/>
            <person name="Tohari S."/>
            <person name="Kong K.W."/>
            <person name="Ho S."/>
            <person name="Lorente-Galdos B."/>
            <person name="Quilez J."/>
            <person name="Marques-Bonet T."/>
            <person name="Raney B.J."/>
            <person name="Ingham P.W."/>
            <person name="Tay A."/>
            <person name="Hillier L.W."/>
            <person name="Minx P."/>
            <person name="Boehm T."/>
            <person name="Wilson R.K."/>
            <person name="Brenner S."/>
            <person name="Warren W.C."/>
        </authorList>
    </citation>
    <scope>NUCLEOTIDE SEQUENCE [LARGE SCALE GENOMIC DNA]</scope>
</reference>
<reference evidence="3" key="5">
    <citation type="submission" date="2025-09" db="UniProtKB">
        <authorList>
            <consortium name="Ensembl"/>
        </authorList>
    </citation>
    <scope>IDENTIFICATION</scope>
</reference>
<proteinExistence type="predicted"/>
<feature type="region of interest" description="Disordered" evidence="1">
    <location>
        <begin position="1166"/>
        <end position="1193"/>
    </location>
</feature>
<feature type="compositionally biased region" description="Basic and acidic residues" evidence="1">
    <location>
        <begin position="635"/>
        <end position="654"/>
    </location>
</feature>
<dbReference type="SUPFAM" id="SSF54695">
    <property type="entry name" value="POZ domain"/>
    <property type="match status" value="1"/>
</dbReference>
<reference evidence="4" key="2">
    <citation type="journal article" date="2007" name="PLoS Biol.">
        <title>Survey sequencing and comparative analysis of the elephant shark (Callorhinchus milii) genome.</title>
        <authorList>
            <person name="Venkatesh B."/>
            <person name="Kirkness E.F."/>
            <person name="Loh Y.H."/>
            <person name="Halpern A.L."/>
            <person name="Lee A.P."/>
            <person name="Johnson J."/>
            <person name="Dandona N."/>
            <person name="Viswanathan L.D."/>
            <person name="Tay A."/>
            <person name="Venter J.C."/>
            <person name="Strausberg R.L."/>
            <person name="Brenner S."/>
        </authorList>
    </citation>
    <scope>NUCLEOTIDE SEQUENCE [LARGE SCALE GENOMIC DNA]</scope>
</reference>
<dbReference type="Pfam" id="PF15363">
    <property type="entry name" value="BTBD8_C"/>
    <property type="match status" value="1"/>
</dbReference>
<dbReference type="InParanoid" id="A0A4W3I5A0"/>
<feature type="compositionally biased region" description="Polar residues" evidence="1">
    <location>
        <begin position="679"/>
        <end position="695"/>
    </location>
</feature>
<name>A0A4W3I5A0_CALMI</name>
<keyword evidence="4" id="KW-1185">Reference proteome</keyword>
<organism evidence="3 4">
    <name type="scientific">Callorhinchus milii</name>
    <name type="common">Ghost shark</name>
    <dbReference type="NCBI Taxonomy" id="7868"/>
    <lineage>
        <taxon>Eukaryota</taxon>
        <taxon>Metazoa</taxon>
        <taxon>Chordata</taxon>
        <taxon>Craniata</taxon>
        <taxon>Vertebrata</taxon>
        <taxon>Chondrichthyes</taxon>
        <taxon>Holocephali</taxon>
        <taxon>Chimaeriformes</taxon>
        <taxon>Callorhinchidae</taxon>
        <taxon>Callorhinchus</taxon>
    </lineage>
</organism>
<feature type="region of interest" description="Disordered" evidence="1">
    <location>
        <begin position="1076"/>
        <end position="1095"/>
    </location>
</feature>
<reference evidence="4" key="1">
    <citation type="journal article" date="2006" name="Science">
        <title>Ancient noncoding elements conserved in the human genome.</title>
        <authorList>
            <person name="Venkatesh B."/>
            <person name="Kirkness E.F."/>
            <person name="Loh Y.H."/>
            <person name="Halpern A.L."/>
            <person name="Lee A.P."/>
            <person name="Johnson J."/>
            <person name="Dandona N."/>
            <person name="Viswanathan L.D."/>
            <person name="Tay A."/>
            <person name="Venter J.C."/>
            <person name="Strausberg R.L."/>
            <person name="Brenner S."/>
        </authorList>
    </citation>
    <scope>NUCLEOTIDE SEQUENCE [LARGE SCALE GENOMIC DNA]</scope>
</reference>
<dbReference type="CDD" id="cd18286">
    <property type="entry name" value="BTB2_POZ_BTBD8"/>
    <property type="match status" value="1"/>
</dbReference>
<dbReference type="InterPro" id="IPR011333">
    <property type="entry name" value="SKP1/BTB/POZ_sf"/>
</dbReference>
<dbReference type="PANTHER" id="PTHR22427:SF2">
    <property type="entry name" value="BTB_POZ DOMAIN-CONTAINING PROTEIN 8"/>
    <property type="match status" value="1"/>
</dbReference>
<reference evidence="3" key="4">
    <citation type="submission" date="2025-08" db="UniProtKB">
        <authorList>
            <consortium name="Ensembl"/>
        </authorList>
    </citation>
    <scope>IDENTIFICATION</scope>
</reference>
<evidence type="ECO:0000256" key="1">
    <source>
        <dbReference type="SAM" id="MobiDB-lite"/>
    </source>
</evidence>
<feature type="compositionally biased region" description="Basic and acidic residues" evidence="1">
    <location>
        <begin position="519"/>
        <end position="545"/>
    </location>
</feature>
<dbReference type="SMART" id="SM00225">
    <property type="entry name" value="BTB"/>
    <property type="match status" value="1"/>
</dbReference>
<dbReference type="Ensembl" id="ENSCMIT00000016553.1">
    <property type="protein sequence ID" value="ENSCMIP00000016224.1"/>
    <property type="gene ID" value="ENSCMIG00000007843.1"/>
</dbReference>
<dbReference type="CDD" id="cd18490">
    <property type="entry name" value="BACK_BTBD8"/>
    <property type="match status" value="1"/>
</dbReference>
<dbReference type="InterPro" id="IPR027907">
    <property type="entry name" value="BTBD8_C"/>
</dbReference>
<dbReference type="Pfam" id="PF00651">
    <property type="entry name" value="BTB"/>
    <property type="match status" value="1"/>
</dbReference>
<feature type="compositionally biased region" description="Polar residues" evidence="1">
    <location>
        <begin position="449"/>
        <end position="466"/>
    </location>
</feature>
<feature type="compositionally biased region" description="Polar residues" evidence="1">
    <location>
        <begin position="578"/>
        <end position="591"/>
    </location>
</feature>
<sequence length="1588" mass="174268">MVQNSKEPLVIGETSGRCCTIKLKVFGFKWHGSKLSCVSLCQFQFEFWHNKCIQYDTLLSSVLETFVYCYILPNLISNNLNLISKKENDRVKPIWGDGMKNTAHKAVLLAREGCCSDITLYAENKGFQAHRAILCARSSYFAAMLSGNWAESFQEDITLTGVSHLEMDIMMNYLYGALLDLPKKAVPCSILLLADMYNLDGLKEVVLHVLKRDYCKFFHKPVAGLRQSVPECLQIAHSAGIDGLRASCMRWITKYFVKCWSGKSFVGLPAELQRACLTSLVQTIVKNAVLLLMESQRLLWNLPEVKWTEQTIALTKELQDECVKFIVLHFLKTVRSESLLPLLKEQRMSRRPYLVERIFAAIEQNISVTDGCLQFIAADLLNSQVAYKEVGFACETQALYDKLWTFLVQSFYAVRHTQGWKLMKLKDQEQIQAAALDKGDDRKLGRKPTLTSSQQKKGSLSNSTLEVTEKVCREGKPARLPNTSVFRSQLSGISKMKSESLGASVHSPIGARSTTSSAKKVEAKGKDKEVTKASDKTLKNGKAGEKSSCAKLNTVTKTRVETKTKSESSISKIKGRSDTPSSNLRAGSTPVSKGVNGQAGHLSLGARPKVPHNLPNVHTKSGKLLKKPVRPETSQTDKNETMSNSDKLEPESKDAGASTCQNSNGLQDKKIVGEKKIRLTQTGPASPKTAVSSSKVALKEKNVSMPSVRKPKLLTSTKKASSGVKRPTSKCPPDKASPNDSSHDVKSAAEADNEAGSVEENHQMSTVCQLEHLLNAEVPMNAAQNTNVFSEGESNVGCLPSYQITDTRSPSVKGNGYMPEPSQTTLIAQEMLVTSNTEDGEKSGILWASEDIAKPCVKSNLCATQDQPAITTQKGFANGRIDFAHEIKPQVFNECDKTTEGQLGKGEVCAEDSKTGLLSDGINGSQALVTKVNDNLSGLKMTDVSIPSHSFELTSGAVEVIVEVQHESAMKSSLNQGEEQVVSDSPKEMNTEEIPEREDSDIPIAESWNLTAETSPASDNSCPKQSPDTDTGSATTSSDDIKPNSEDYDAGGSQDDDGSNERGVSKCSTVICHDFLGRSSSDTSTPEELKEYDSGLKVEVKLKDKEDTRGPTRGIRTKDTVTNCPIDVSYQEHAETEEGDLEETAPTSVGKVDAVSDVLSSCEVTEEDKSEAENPEEIFPPPVPPPPPPDQGFYHFQGIDNLAFEDITENETEVTNFTSAANFKRSVLLSVDECEELGSDEAEAETPPACSLDSLTPSDVFDGTAHDGSHQLHGKTYYSRYSLEIEDEFLDYDQQDQKKNKDKLGMPSTELAADGTSREGKDAPLVTPTKLEQAKTVHSENQLVDKDQMVPIVLESQCKNIIYSQTPGGDGRPQERPCHLQLSQVEHASIGHSGSIAEDDPDSSEHLVDMEKGHVQGYSPASSDQTNNALPTGDLADCDRSQSYVYDRRPSKTLSPIYEMEITEDMEQKSEVEMNHSQQEENKYFAERDWTLLKQLLGDQDPNYGVINSVPEDVNLAQYLINQTLFLSRDAPKVQGKIAVDKEALGKWTELLSPSEDSTASITVTSFSPEDSVSPQGEWTIVELETHH</sequence>
<dbReference type="PROSITE" id="PS50097">
    <property type="entry name" value="BTB"/>
    <property type="match status" value="1"/>
</dbReference>
<dbReference type="Pfam" id="PF26017">
    <property type="entry name" value="BACK_BTBD8"/>
    <property type="match status" value="1"/>
</dbReference>
<dbReference type="PANTHER" id="PTHR22427">
    <property type="entry name" value="GH15728P"/>
    <property type="match status" value="1"/>
</dbReference>
<evidence type="ECO:0000313" key="4">
    <source>
        <dbReference type="Proteomes" id="UP000314986"/>
    </source>
</evidence>
<protein>
    <submittedName>
        <fullName evidence="3">BTB domain containing 8</fullName>
    </submittedName>
</protein>
<feature type="compositionally biased region" description="Polar residues" evidence="1">
    <location>
        <begin position="1008"/>
        <end position="1024"/>
    </location>
</feature>
<evidence type="ECO:0000313" key="3">
    <source>
        <dbReference type="Ensembl" id="ENSCMIP00000016224.1"/>
    </source>
</evidence>
<feature type="compositionally biased region" description="Low complexity" evidence="1">
    <location>
        <begin position="1026"/>
        <end position="1038"/>
    </location>
</feature>
<dbReference type="GeneTree" id="ENSGT00940000154382"/>
<accession>A0A4W3I5A0</accession>
<feature type="compositionally biased region" description="Acidic residues" evidence="1">
    <location>
        <begin position="1046"/>
        <end position="1058"/>
    </location>
</feature>
<feature type="region of interest" description="Disordered" evidence="1">
    <location>
        <begin position="1298"/>
        <end position="1323"/>
    </location>
</feature>
<dbReference type="InterPro" id="IPR000210">
    <property type="entry name" value="BTB/POZ_dom"/>
</dbReference>
<feature type="region of interest" description="Disordered" evidence="1">
    <location>
        <begin position="436"/>
        <end position="468"/>
    </location>
</feature>
<feature type="compositionally biased region" description="Polar residues" evidence="1">
    <location>
        <begin position="1419"/>
        <end position="1430"/>
    </location>
</feature>
<feature type="domain" description="BTB" evidence="2">
    <location>
        <begin position="116"/>
        <end position="183"/>
    </location>
</feature>
<evidence type="ECO:0000259" key="2">
    <source>
        <dbReference type="PROSITE" id="PS50097"/>
    </source>
</evidence>
<dbReference type="InterPro" id="IPR043225">
    <property type="entry name" value="BACK_BTBD8"/>
</dbReference>
<feature type="compositionally biased region" description="Acidic residues" evidence="1">
    <location>
        <begin position="1166"/>
        <end position="1176"/>
    </location>
</feature>
<dbReference type="Gene3D" id="3.30.710.10">
    <property type="entry name" value="Potassium Channel Kv1.1, Chain A"/>
    <property type="match status" value="1"/>
</dbReference>
<feature type="compositionally biased region" description="Pro residues" evidence="1">
    <location>
        <begin position="1178"/>
        <end position="1190"/>
    </location>
</feature>
<dbReference type="Proteomes" id="UP000314986">
    <property type="component" value="Unassembled WGS sequence"/>
</dbReference>
<feature type="compositionally biased region" description="Acidic residues" evidence="1">
    <location>
        <begin position="991"/>
        <end position="1001"/>
    </location>
</feature>
<feature type="compositionally biased region" description="Basic and acidic residues" evidence="1">
    <location>
        <begin position="667"/>
        <end position="677"/>
    </location>
</feature>
<feature type="region of interest" description="Disordered" evidence="1">
    <location>
        <begin position="497"/>
        <end position="758"/>
    </location>
</feature>